<organism evidence="1 2">
    <name type="scientific">Periplaneta americana</name>
    <name type="common">American cockroach</name>
    <name type="synonym">Blatta americana</name>
    <dbReference type="NCBI Taxonomy" id="6978"/>
    <lineage>
        <taxon>Eukaryota</taxon>
        <taxon>Metazoa</taxon>
        <taxon>Ecdysozoa</taxon>
        <taxon>Arthropoda</taxon>
        <taxon>Hexapoda</taxon>
        <taxon>Insecta</taxon>
        <taxon>Pterygota</taxon>
        <taxon>Neoptera</taxon>
        <taxon>Polyneoptera</taxon>
        <taxon>Dictyoptera</taxon>
        <taxon>Blattodea</taxon>
        <taxon>Blattoidea</taxon>
        <taxon>Blattidae</taxon>
        <taxon>Blattinae</taxon>
        <taxon>Periplaneta</taxon>
    </lineage>
</organism>
<name>A0ABQ8RXJ8_PERAM</name>
<protein>
    <recommendedName>
        <fullName evidence="3">Reverse transcriptase domain-containing protein</fullName>
    </recommendedName>
</protein>
<sequence>MSDSSYDRGVPKDKKVYFKILKVNEFFQCYEQKECCIKERETPKNPDAYRGIALEDVLLKTFTKIIKGRLAEMIDPSILEEQFGFREGRSNIQAVRCLQEDIQDALRHPKGKLYTVKRLTPSTETVQIADVWGAKSPTDNQKQKNAKSVPFRLPFKTFVFRRGGRIAAEKDSEVINWGSWSSGIFIIFTRNP</sequence>
<evidence type="ECO:0008006" key="3">
    <source>
        <dbReference type="Google" id="ProtNLM"/>
    </source>
</evidence>
<dbReference type="Proteomes" id="UP001148838">
    <property type="component" value="Unassembled WGS sequence"/>
</dbReference>
<accession>A0ABQ8RXJ8</accession>
<comment type="caution">
    <text evidence="1">The sequence shown here is derived from an EMBL/GenBank/DDBJ whole genome shotgun (WGS) entry which is preliminary data.</text>
</comment>
<dbReference type="EMBL" id="JAJSOF020000040">
    <property type="protein sequence ID" value="KAJ4426399.1"/>
    <property type="molecule type" value="Genomic_DNA"/>
</dbReference>
<keyword evidence="2" id="KW-1185">Reference proteome</keyword>
<reference evidence="1 2" key="1">
    <citation type="journal article" date="2022" name="Allergy">
        <title>Genome assembly and annotation of Periplaneta americana reveal a comprehensive cockroach allergen profile.</title>
        <authorList>
            <person name="Wang L."/>
            <person name="Xiong Q."/>
            <person name="Saelim N."/>
            <person name="Wang L."/>
            <person name="Nong W."/>
            <person name="Wan A.T."/>
            <person name="Shi M."/>
            <person name="Liu X."/>
            <person name="Cao Q."/>
            <person name="Hui J.H.L."/>
            <person name="Sookrung N."/>
            <person name="Leung T.F."/>
            <person name="Tungtrongchitr A."/>
            <person name="Tsui S.K.W."/>
        </authorList>
    </citation>
    <scope>NUCLEOTIDE SEQUENCE [LARGE SCALE GENOMIC DNA]</scope>
    <source>
        <strain evidence="1">PWHHKU_190912</strain>
    </source>
</reference>
<evidence type="ECO:0000313" key="1">
    <source>
        <dbReference type="EMBL" id="KAJ4426399.1"/>
    </source>
</evidence>
<gene>
    <name evidence="1" type="ORF">ANN_27213</name>
</gene>
<proteinExistence type="predicted"/>
<evidence type="ECO:0000313" key="2">
    <source>
        <dbReference type="Proteomes" id="UP001148838"/>
    </source>
</evidence>